<evidence type="ECO:0000256" key="4">
    <source>
        <dbReference type="PIRSR" id="PIRSR610972-3"/>
    </source>
</evidence>
<gene>
    <name evidence="6" type="ORF">FC69_GL001888</name>
</gene>
<dbReference type="Gene3D" id="3.40.50.1000">
    <property type="entry name" value="HAD superfamily/HAD-like"/>
    <property type="match status" value="1"/>
</dbReference>
<dbReference type="EMBL" id="AZEX01000055">
    <property type="protein sequence ID" value="KRL59126.1"/>
    <property type="molecule type" value="Genomic_DNA"/>
</dbReference>
<proteinExistence type="inferred from homology"/>
<dbReference type="NCBIfam" id="TIGR01509">
    <property type="entry name" value="HAD-SF-IA-v3"/>
    <property type="match status" value="1"/>
</dbReference>
<dbReference type="PANTHER" id="PTHR43481:SF4">
    <property type="entry name" value="GLYCEROL-1-PHOSPHATE PHOSPHOHYDROLASE 1-RELATED"/>
    <property type="match status" value="1"/>
</dbReference>
<feature type="active site" description="Proton donor/acceptor" evidence="2">
    <location>
        <position position="16"/>
    </location>
</feature>
<dbReference type="GO" id="GO:0050308">
    <property type="term" value="F:sugar-phosphatase activity"/>
    <property type="evidence" value="ECO:0007669"/>
    <property type="project" value="TreeGrafter"/>
</dbReference>
<feature type="site" description="Important for catalytic activity and assists the phosphoryl transfer reaction to Asp8 by balancing charge and orienting the reacting groups" evidence="5">
    <location>
        <position position="121"/>
    </location>
</feature>
<dbReference type="InterPro" id="IPR051806">
    <property type="entry name" value="HAD-like_SPP"/>
</dbReference>
<keyword evidence="4" id="KW-0460">Magnesium</keyword>
<comment type="caution">
    <text evidence="6">The sequence shown here is derived from an EMBL/GenBank/DDBJ whole genome shotgun (WGS) entry which is preliminary data.</text>
</comment>
<feature type="binding site" evidence="3">
    <location>
        <begin position="14"/>
        <end position="16"/>
    </location>
    <ligand>
        <name>substrate</name>
    </ligand>
</feature>
<dbReference type="SFLD" id="SFLDF00046">
    <property type="entry name" value="beta-phosphoglucomutase"/>
    <property type="match status" value="1"/>
</dbReference>
<feature type="binding site" evidence="3">
    <location>
        <position position="152"/>
    </location>
    <ligand>
        <name>substrate</name>
    </ligand>
</feature>
<reference evidence="6 7" key="1">
    <citation type="journal article" date="2015" name="Genome Announc.">
        <title>Expanding the biotechnology potential of lactobacilli through comparative genomics of 213 strains and associated genera.</title>
        <authorList>
            <person name="Sun Z."/>
            <person name="Harris H.M."/>
            <person name="McCann A."/>
            <person name="Guo C."/>
            <person name="Argimon S."/>
            <person name="Zhang W."/>
            <person name="Yang X."/>
            <person name="Jeffery I.B."/>
            <person name="Cooney J.C."/>
            <person name="Kagawa T.F."/>
            <person name="Liu W."/>
            <person name="Song Y."/>
            <person name="Salvetti E."/>
            <person name="Wrobel A."/>
            <person name="Rasinkangas P."/>
            <person name="Parkhill J."/>
            <person name="Rea M.C."/>
            <person name="O'Sullivan O."/>
            <person name="Ritari J."/>
            <person name="Douillard F.P."/>
            <person name="Paul Ross R."/>
            <person name="Yang R."/>
            <person name="Briner A.E."/>
            <person name="Felis G.E."/>
            <person name="de Vos W.M."/>
            <person name="Barrangou R."/>
            <person name="Klaenhammer T.R."/>
            <person name="Caufield P.W."/>
            <person name="Cui Y."/>
            <person name="Zhang H."/>
            <person name="O'Toole P.W."/>
        </authorList>
    </citation>
    <scope>NUCLEOTIDE SEQUENCE [LARGE SCALE GENOMIC DNA]</scope>
    <source>
        <strain evidence="6 7">DSM 14340</strain>
    </source>
</reference>
<feature type="binding site" evidence="3">
    <location>
        <position position="30"/>
    </location>
    <ligand>
        <name>substrate</name>
    </ligand>
</feature>
<dbReference type="NCBIfam" id="TIGR02009">
    <property type="entry name" value="PGMB-YQAB-SF"/>
    <property type="match status" value="1"/>
</dbReference>
<evidence type="ECO:0000256" key="2">
    <source>
        <dbReference type="PIRSR" id="PIRSR610972-1"/>
    </source>
</evidence>
<dbReference type="SUPFAM" id="SSF56784">
    <property type="entry name" value="HAD-like"/>
    <property type="match status" value="1"/>
</dbReference>
<dbReference type="NCBIfam" id="TIGR01990">
    <property type="entry name" value="bPGM"/>
    <property type="match status" value="1"/>
</dbReference>
<evidence type="ECO:0000256" key="1">
    <source>
        <dbReference type="ARBA" id="ARBA00006171"/>
    </source>
</evidence>
<dbReference type="AlphaFoldDB" id="A0A0R1RQ77"/>
<dbReference type="SFLD" id="SFLDG01135">
    <property type="entry name" value="C1.5.6:_HAD__Beta-PGM__Phospha"/>
    <property type="match status" value="1"/>
</dbReference>
<dbReference type="STRING" id="1423747.FC69_GL001888"/>
<sequence length="224" mass="24226">MMPKFETIKGVLFDLDGVITDTSVYHEQAWHELADQLQIDWQPAFAEQLKGVSREASLAVLLNATGHPNDYSAEQKAQFATEKNDRYLALLQQLSPAAIAPGMTAFLTALKAQNYRIGLASASKNAPFVLERLGLSDYFQARVDPATLRKGKPDPEIFSRCVALLGLQPAECLGIEDAQAGIQAINASGAVSVGIGAKDVLAAAQIRFETTAELTLANIRQQLK</sequence>
<dbReference type="InterPro" id="IPR023198">
    <property type="entry name" value="PGP-like_dom2"/>
</dbReference>
<name>A0A0R1RQ77_9LACO</name>
<organism evidence="6 7">
    <name type="scientific">Latilactobacillus fuchuensis DSM 14340 = JCM 11249</name>
    <dbReference type="NCBI Taxonomy" id="1423747"/>
    <lineage>
        <taxon>Bacteria</taxon>
        <taxon>Bacillati</taxon>
        <taxon>Bacillota</taxon>
        <taxon>Bacilli</taxon>
        <taxon>Lactobacillales</taxon>
        <taxon>Lactobacillaceae</taxon>
        <taxon>Latilactobacillus</taxon>
    </lineage>
</organism>
<dbReference type="PATRIC" id="fig|1423747.3.peg.1918"/>
<dbReference type="InterPro" id="IPR010976">
    <property type="entry name" value="B-phosphoglucomutase_hydrolase"/>
</dbReference>
<feature type="binding site" evidence="4">
    <location>
        <position position="176"/>
    </location>
    <ligand>
        <name>Mg(2+)</name>
        <dbReference type="ChEBI" id="CHEBI:18420"/>
    </ligand>
</feature>
<evidence type="ECO:0000256" key="5">
    <source>
        <dbReference type="PIRSR" id="PIRSR610972-4"/>
    </source>
</evidence>
<feature type="active site" description="Nucleophile" evidence="2">
    <location>
        <position position="14"/>
    </location>
</feature>
<dbReference type="GO" id="GO:0000287">
    <property type="term" value="F:magnesium ion binding"/>
    <property type="evidence" value="ECO:0007669"/>
    <property type="project" value="InterPro"/>
</dbReference>
<comment type="similarity">
    <text evidence="1">Belongs to the HAD-like hydrolase superfamily. CbbY/CbbZ/Gph/YieH family.</text>
</comment>
<dbReference type="eggNOG" id="COG0637">
    <property type="taxonomic scope" value="Bacteria"/>
</dbReference>
<evidence type="ECO:0000256" key="3">
    <source>
        <dbReference type="PIRSR" id="PIRSR610972-2"/>
    </source>
</evidence>
<feature type="binding site" evidence="4">
    <location>
        <position position="16"/>
    </location>
    <ligand>
        <name>Mg(2+)</name>
        <dbReference type="ChEBI" id="CHEBI:18420"/>
    </ligand>
</feature>
<dbReference type="Pfam" id="PF00702">
    <property type="entry name" value="Hydrolase"/>
    <property type="match status" value="1"/>
</dbReference>
<dbReference type="GO" id="GO:0005975">
    <property type="term" value="P:carbohydrate metabolic process"/>
    <property type="evidence" value="ECO:0007669"/>
    <property type="project" value="InterPro"/>
</dbReference>
<dbReference type="Gene3D" id="1.10.150.240">
    <property type="entry name" value="Putative phosphatase, domain 2"/>
    <property type="match status" value="1"/>
</dbReference>
<feature type="binding site" evidence="3">
    <location>
        <begin position="49"/>
        <end position="54"/>
    </location>
    <ligand>
        <name>substrate</name>
    </ligand>
</feature>
<dbReference type="Proteomes" id="UP000051264">
    <property type="component" value="Unassembled WGS sequence"/>
</dbReference>
<dbReference type="InterPro" id="IPR023214">
    <property type="entry name" value="HAD_sf"/>
</dbReference>
<feature type="binding site" evidence="3">
    <location>
        <begin position="121"/>
        <end position="125"/>
    </location>
    <ligand>
        <name>substrate</name>
    </ligand>
</feature>
<dbReference type="CDD" id="cd02598">
    <property type="entry name" value="HAD_BPGM"/>
    <property type="match status" value="1"/>
</dbReference>
<evidence type="ECO:0000313" key="6">
    <source>
        <dbReference type="EMBL" id="KRL59126.1"/>
    </source>
</evidence>
<feature type="binding site" evidence="4">
    <location>
        <position position="14"/>
    </location>
    <ligand>
        <name>Mg(2+)</name>
        <dbReference type="ChEBI" id="CHEBI:18420"/>
    </ligand>
</feature>
<accession>A0A0R1RQ77</accession>
<feature type="binding site" evidence="3">
    <location>
        <position position="57"/>
    </location>
    <ligand>
        <name>substrate</name>
    </ligand>
</feature>
<keyword evidence="4" id="KW-0479">Metal-binding</keyword>
<dbReference type="InterPro" id="IPR010972">
    <property type="entry name" value="Beta-PGM"/>
</dbReference>
<feature type="site" description="Important for catalytic activity and assists the phosphoryl transfer reaction to Asp8 by balancing charge and orienting the reacting groups" evidence="5">
    <location>
        <position position="152"/>
    </location>
</feature>
<comment type="cofactor">
    <cofactor evidence="4">
        <name>Mg(2+)</name>
        <dbReference type="ChEBI" id="CHEBI:18420"/>
    </cofactor>
    <text evidence="4">Binds 2 magnesium ions per subunit.</text>
</comment>
<dbReference type="SFLD" id="SFLDS00003">
    <property type="entry name" value="Haloacid_Dehalogenase"/>
    <property type="match status" value="1"/>
</dbReference>
<evidence type="ECO:0000313" key="7">
    <source>
        <dbReference type="Proteomes" id="UP000051264"/>
    </source>
</evidence>
<dbReference type="GO" id="GO:0008801">
    <property type="term" value="F:beta-phosphoglucomutase activity"/>
    <property type="evidence" value="ECO:0007669"/>
    <property type="project" value="InterPro"/>
</dbReference>
<feature type="binding site" evidence="4">
    <location>
        <position position="177"/>
    </location>
    <ligand>
        <name>Mg(2+)</name>
        <dbReference type="ChEBI" id="CHEBI:18420"/>
    </ligand>
</feature>
<dbReference type="SFLD" id="SFLDG01129">
    <property type="entry name" value="C1.5:_HAD__Beta-PGM__Phosphata"/>
    <property type="match status" value="1"/>
</dbReference>
<protein>
    <submittedName>
        <fullName evidence="6">Beta-phosphoglucomutase</fullName>
    </submittedName>
</protein>
<dbReference type="InterPro" id="IPR006439">
    <property type="entry name" value="HAD-SF_hydro_IA"/>
</dbReference>
<dbReference type="InterPro" id="IPR036412">
    <property type="entry name" value="HAD-like_sf"/>
</dbReference>
<dbReference type="PANTHER" id="PTHR43481">
    <property type="entry name" value="FRUCTOSE-1-PHOSPHATE PHOSPHATASE"/>
    <property type="match status" value="1"/>
</dbReference>
<feature type="binding site" evidence="3">
    <location>
        <position position="83"/>
    </location>
    <ligand>
        <name>substrate</name>
    </ligand>
</feature>